<dbReference type="Proteomes" id="UP000639772">
    <property type="component" value="Chromosome 1"/>
</dbReference>
<accession>A0A835S8V4</accession>
<name>A0A835S8V4_VANPL</name>
<keyword evidence="2" id="KW-0067">ATP-binding</keyword>
<evidence type="ECO:0000259" key="3">
    <source>
        <dbReference type="PROSITE" id="PS50011"/>
    </source>
</evidence>
<sequence>MGSSLSACCLKEKVSQGFSRGEPAESSVWRMFSYKELHNATNGFSEEHKLGEGGLGSVYWGKTADGNQIAVKKLKSANSKAAREFAAEVETLGRIRHKNLLGLRGYCVGPDQRLIVYDYIPNLSLMSHLHGPFATDMRLDWRKRMNIIIGSAEGLVYVINYSSYSFRFGFLQP</sequence>
<dbReference type="InterPro" id="IPR000719">
    <property type="entry name" value="Prot_kinase_dom"/>
</dbReference>
<dbReference type="SUPFAM" id="SSF56112">
    <property type="entry name" value="Protein kinase-like (PK-like)"/>
    <property type="match status" value="1"/>
</dbReference>
<dbReference type="AlphaFoldDB" id="A0A835S8V4"/>
<evidence type="ECO:0000313" key="5">
    <source>
        <dbReference type="Proteomes" id="UP000639772"/>
    </source>
</evidence>
<dbReference type="PANTHER" id="PTHR47989:SF20">
    <property type="entry name" value="PROTEIN KINASE DOMAIN-CONTAINING PROTEIN"/>
    <property type="match status" value="1"/>
</dbReference>
<feature type="domain" description="Protein kinase" evidence="3">
    <location>
        <begin position="44"/>
        <end position="173"/>
    </location>
</feature>
<dbReference type="EMBL" id="JADCNM010000001">
    <property type="protein sequence ID" value="KAG0502545.1"/>
    <property type="molecule type" value="Genomic_DNA"/>
</dbReference>
<organism evidence="4 5">
    <name type="scientific">Vanilla planifolia</name>
    <name type="common">Vanilla</name>
    <dbReference type="NCBI Taxonomy" id="51239"/>
    <lineage>
        <taxon>Eukaryota</taxon>
        <taxon>Viridiplantae</taxon>
        <taxon>Streptophyta</taxon>
        <taxon>Embryophyta</taxon>
        <taxon>Tracheophyta</taxon>
        <taxon>Spermatophyta</taxon>
        <taxon>Magnoliopsida</taxon>
        <taxon>Liliopsida</taxon>
        <taxon>Asparagales</taxon>
        <taxon>Orchidaceae</taxon>
        <taxon>Vanilloideae</taxon>
        <taxon>Vanilleae</taxon>
        <taxon>Vanilla</taxon>
    </lineage>
</organism>
<dbReference type="PROSITE" id="PS50011">
    <property type="entry name" value="PROTEIN_KINASE_DOM"/>
    <property type="match status" value="1"/>
</dbReference>
<dbReference type="GO" id="GO:0005524">
    <property type="term" value="F:ATP binding"/>
    <property type="evidence" value="ECO:0007669"/>
    <property type="project" value="UniProtKB-KW"/>
</dbReference>
<dbReference type="OrthoDB" id="4062651at2759"/>
<dbReference type="InterPro" id="IPR001245">
    <property type="entry name" value="Ser-Thr/Tyr_kinase_cat_dom"/>
</dbReference>
<evidence type="ECO:0000256" key="2">
    <source>
        <dbReference type="ARBA" id="ARBA00022840"/>
    </source>
</evidence>
<evidence type="ECO:0000256" key="1">
    <source>
        <dbReference type="ARBA" id="ARBA00022741"/>
    </source>
</evidence>
<gene>
    <name evidence="4" type="ORF">HPP92_002617</name>
</gene>
<protein>
    <recommendedName>
        <fullName evidence="3">Protein kinase domain-containing protein</fullName>
    </recommendedName>
</protein>
<dbReference type="GO" id="GO:0004672">
    <property type="term" value="F:protein kinase activity"/>
    <property type="evidence" value="ECO:0007669"/>
    <property type="project" value="InterPro"/>
</dbReference>
<comment type="caution">
    <text evidence="4">The sequence shown here is derived from an EMBL/GenBank/DDBJ whole genome shotgun (WGS) entry which is preliminary data.</text>
</comment>
<reference evidence="4 5" key="1">
    <citation type="journal article" date="2020" name="Nat. Food">
        <title>A phased Vanilla planifolia genome enables genetic improvement of flavour and production.</title>
        <authorList>
            <person name="Hasing T."/>
            <person name="Tang H."/>
            <person name="Brym M."/>
            <person name="Khazi F."/>
            <person name="Huang T."/>
            <person name="Chambers A.H."/>
        </authorList>
    </citation>
    <scope>NUCLEOTIDE SEQUENCE [LARGE SCALE GENOMIC DNA]</scope>
    <source>
        <tissue evidence="4">Leaf</tissue>
    </source>
</reference>
<dbReference type="Gene3D" id="3.30.200.20">
    <property type="entry name" value="Phosphorylase Kinase, domain 1"/>
    <property type="match status" value="1"/>
</dbReference>
<evidence type="ECO:0000313" key="4">
    <source>
        <dbReference type="EMBL" id="KAG0502545.1"/>
    </source>
</evidence>
<keyword evidence="1" id="KW-0547">Nucleotide-binding</keyword>
<dbReference type="FunFam" id="3.30.200.20:FF:000406">
    <property type="entry name" value="PTI1-like tyrosine-protein kinase At3g15890"/>
    <property type="match status" value="1"/>
</dbReference>
<dbReference type="InterPro" id="IPR011009">
    <property type="entry name" value="Kinase-like_dom_sf"/>
</dbReference>
<proteinExistence type="predicted"/>
<dbReference type="Pfam" id="PF07714">
    <property type="entry name" value="PK_Tyr_Ser-Thr"/>
    <property type="match status" value="1"/>
</dbReference>
<dbReference type="PANTHER" id="PTHR47989">
    <property type="entry name" value="OS01G0750732 PROTEIN"/>
    <property type="match status" value="1"/>
</dbReference>